<sequence length="197" mass="22173">MSKGPFGSNEPPWGPEPTGMPPLVHIPQRELAEENLLFWEDKEIMESMVVGDTEYTRAYVHGTEQDAVWATRGSGQIEQVSSSEEYSLSASEMFRALTSPEAPTELGEQMQYEEELLSEVPMWADREIEIAHLLQEYPDQLDMAREALENGTLNQAEYESRIAELASFKQSLEDEQALYALERGETAAQGPMLDQPS</sequence>
<name>A0A2N8PQX3_STRNR</name>
<dbReference type="Proteomes" id="UP000236047">
    <property type="component" value="Unassembled WGS sequence"/>
</dbReference>
<evidence type="ECO:0000256" key="1">
    <source>
        <dbReference type="SAM" id="MobiDB-lite"/>
    </source>
</evidence>
<comment type="caution">
    <text evidence="2">The sequence shown here is derived from an EMBL/GenBank/DDBJ whole genome shotgun (WGS) entry which is preliminary data.</text>
</comment>
<protein>
    <submittedName>
        <fullName evidence="2">Uncharacterized protein</fullName>
    </submittedName>
</protein>
<accession>A0A2N8PQX3</accession>
<gene>
    <name evidence="2" type="ORF">AOB60_00370</name>
</gene>
<dbReference type="RefSeq" id="WP_102922330.1">
    <property type="nucleotide sequence ID" value="NZ_LJSN01000001.1"/>
</dbReference>
<dbReference type="AlphaFoldDB" id="A0A2N8PQX3"/>
<evidence type="ECO:0000313" key="3">
    <source>
        <dbReference type="Proteomes" id="UP000236047"/>
    </source>
</evidence>
<proteinExistence type="predicted"/>
<organism evidence="2 3">
    <name type="scientific">Streptomyces noursei</name>
    <name type="common">Streptomyces albulus</name>
    <dbReference type="NCBI Taxonomy" id="1971"/>
    <lineage>
        <taxon>Bacteria</taxon>
        <taxon>Bacillati</taxon>
        <taxon>Actinomycetota</taxon>
        <taxon>Actinomycetes</taxon>
        <taxon>Kitasatosporales</taxon>
        <taxon>Streptomycetaceae</taxon>
        <taxon>Streptomyces</taxon>
    </lineage>
</organism>
<feature type="region of interest" description="Disordered" evidence="1">
    <location>
        <begin position="1"/>
        <end position="21"/>
    </location>
</feature>
<evidence type="ECO:0000313" key="2">
    <source>
        <dbReference type="EMBL" id="PNE43430.1"/>
    </source>
</evidence>
<dbReference type="EMBL" id="LJSN01000001">
    <property type="protein sequence ID" value="PNE43430.1"/>
    <property type="molecule type" value="Genomic_DNA"/>
</dbReference>
<keyword evidence="3" id="KW-1185">Reference proteome</keyword>
<reference evidence="3" key="1">
    <citation type="submission" date="2015-09" db="EMBL/GenBank/DDBJ databases">
        <authorList>
            <person name="Graham D.E."/>
            <person name="Mahan K.M."/>
            <person name="Klingeman D.M."/>
            <person name="Fida T."/>
            <person name="Giannone R.J."/>
            <person name="Hettich R.L."/>
            <person name="Parry R.J."/>
            <person name="Spain J.C."/>
        </authorList>
    </citation>
    <scope>NUCLEOTIDE SEQUENCE [LARGE SCALE GENOMIC DNA]</scope>
    <source>
        <strain evidence="3">JCM 4701</strain>
    </source>
</reference>